<protein>
    <recommendedName>
        <fullName evidence="1">cyclic-guanylate-specific phosphodiesterase</fullName>
        <ecNumber evidence="1">3.1.4.52</ecNumber>
    </recommendedName>
</protein>
<dbReference type="PROSITE" id="PS50887">
    <property type="entry name" value="GGDEF"/>
    <property type="match status" value="1"/>
</dbReference>
<dbReference type="Pfam" id="PF00990">
    <property type="entry name" value="GGDEF"/>
    <property type="match status" value="1"/>
</dbReference>
<dbReference type="SMART" id="SM00052">
    <property type="entry name" value="EAL"/>
    <property type="match status" value="1"/>
</dbReference>
<dbReference type="FunFam" id="3.20.20.450:FF:000001">
    <property type="entry name" value="Cyclic di-GMP phosphodiesterase yahA"/>
    <property type="match status" value="1"/>
</dbReference>
<evidence type="ECO:0000259" key="3">
    <source>
        <dbReference type="PROSITE" id="PS50883"/>
    </source>
</evidence>
<dbReference type="InterPro" id="IPR052155">
    <property type="entry name" value="Biofilm_reg_signaling"/>
</dbReference>
<reference evidence="5 6" key="1">
    <citation type="submission" date="2019-07" db="EMBL/GenBank/DDBJ databases">
        <title>The pathways for chlorine oxyanion respiration interact through the shared metabolite chlorate.</title>
        <authorList>
            <person name="Barnum T.P."/>
            <person name="Cheng Y."/>
            <person name="Hill K.A."/>
            <person name="Lucas L.N."/>
            <person name="Carlson H.K."/>
            <person name="Coates J.D."/>
        </authorList>
    </citation>
    <scope>NUCLEOTIDE SEQUENCE [LARGE SCALE GENOMIC DNA]</scope>
    <source>
        <strain evidence="5">UCB</strain>
    </source>
</reference>
<dbReference type="SUPFAM" id="SSF141868">
    <property type="entry name" value="EAL domain-like"/>
    <property type="match status" value="1"/>
</dbReference>
<dbReference type="InterPro" id="IPR001633">
    <property type="entry name" value="EAL_dom"/>
</dbReference>
<sequence>MKRRMAELADQQKIQDMIAHQVPFEEILGAITEMVARQMPECVVSFMMYDPSDNTLSLVAGQGVSETYRQAMQRVVIGPNVASCGKTAFTREVVITPNIEHEPDWAPFAHLARAESLKSCWSVPVLTPGNDLLGTFAVYGRYPSEPASEDLVLMYRASGLLALATARERDRKALQDHEQRYRRLLYQHENTLSELRFQETHDPLTRLPNRTSFEALLNEHCCSNGDRLVGLLVNLDGFTTINEGLGHTVGDQLLQAVAGRLRAELPKEAFLARLGGDEFGILLGTRSEYTDELPLKTADTVLALLSRPFVVGEHTVHISASIGIASGSDGCEGNCVLMAHAHTAVREAKNQGRNTWEWYAGEQDSSIREHVAIRRELLEAIEGDQFVVHYQPLVDAATTEIRGVEALVRWQHPERGLVPPGLFIPVAEATGQIIDIGRCVLRQACHDMKQIVERLGRPITLAVNISPVHFRRSSFFSEIQGVLEDSGLSPSCLELEVTEGVLMSAAEKALEQVQALRNLGVKVAIDDFGTGFSSLSYLRDLPINKVKIDRSFINDIDTSRHNAAIVKGVITMTHHLGLEVVAEGVETEAQHEYLCAHGCDLLQGFYFSRPVPLKELLK</sequence>
<dbReference type="InterPro" id="IPR029016">
    <property type="entry name" value="GAF-like_dom_sf"/>
</dbReference>
<feature type="domain" description="EAL" evidence="3">
    <location>
        <begin position="370"/>
        <end position="618"/>
    </location>
</feature>
<dbReference type="Pfam" id="PF13185">
    <property type="entry name" value="GAF_2"/>
    <property type="match status" value="1"/>
</dbReference>
<dbReference type="GO" id="GO:0071111">
    <property type="term" value="F:cyclic-guanylate-specific phosphodiesterase activity"/>
    <property type="evidence" value="ECO:0007669"/>
    <property type="project" value="UniProtKB-EC"/>
</dbReference>
<dbReference type="EMBL" id="VMRX01000013">
    <property type="protein sequence ID" value="TVT34444.1"/>
    <property type="molecule type" value="Genomic_DNA"/>
</dbReference>
<evidence type="ECO:0000313" key="6">
    <source>
        <dbReference type="Proteomes" id="UP000319142"/>
    </source>
</evidence>
<dbReference type="SUPFAM" id="SSF55073">
    <property type="entry name" value="Nucleotide cyclase"/>
    <property type="match status" value="1"/>
</dbReference>
<comment type="caution">
    <text evidence="5">The sequence shown here is derived from an EMBL/GenBank/DDBJ whole genome shotgun (WGS) entry which is preliminary data.</text>
</comment>
<gene>
    <name evidence="5" type="ORF">FHK81_05410</name>
</gene>
<feature type="domain" description="GGDEF" evidence="4">
    <location>
        <begin position="226"/>
        <end position="361"/>
    </location>
</feature>
<evidence type="ECO:0000259" key="4">
    <source>
        <dbReference type="PROSITE" id="PS50887"/>
    </source>
</evidence>
<dbReference type="InterPro" id="IPR035919">
    <property type="entry name" value="EAL_sf"/>
</dbReference>
<proteinExistence type="predicted"/>
<dbReference type="InterPro" id="IPR029787">
    <property type="entry name" value="Nucleotide_cyclase"/>
</dbReference>
<dbReference type="NCBIfam" id="TIGR00254">
    <property type="entry name" value="GGDEF"/>
    <property type="match status" value="1"/>
</dbReference>
<dbReference type="CDD" id="cd01948">
    <property type="entry name" value="EAL"/>
    <property type="match status" value="1"/>
</dbReference>
<dbReference type="RefSeq" id="WP_273132867.1">
    <property type="nucleotide sequence ID" value="NZ_VMRX01000013.1"/>
</dbReference>
<dbReference type="EC" id="3.1.4.52" evidence="1"/>
<dbReference type="Proteomes" id="UP000319142">
    <property type="component" value="Unassembled WGS sequence"/>
</dbReference>
<evidence type="ECO:0000313" key="5">
    <source>
        <dbReference type="EMBL" id="TVT34444.1"/>
    </source>
</evidence>
<dbReference type="Gene3D" id="3.20.20.450">
    <property type="entry name" value="EAL domain"/>
    <property type="match status" value="1"/>
</dbReference>
<dbReference type="PROSITE" id="PS50883">
    <property type="entry name" value="EAL"/>
    <property type="match status" value="1"/>
</dbReference>
<dbReference type="CDD" id="cd01949">
    <property type="entry name" value="GGDEF"/>
    <property type="match status" value="1"/>
</dbReference>
<dbReference type="InterPro" id="IPR043128">
    <property type="entry name" value="Rev_trsase/Diguanyl_cyclase"/>
</dbReference>
<dbReference type="PANTHER" id="PTHR44757:SF2">
    <property type="entry name" value="BIOFILM ARCHITECTURE MAINTENANCE PROTEIN MBAA"/>
    <property type="match status" value="1"/>
</dbReference>
<dbReference type="InterPro" id="IPR000160">
    <property type="entry name" value="GGDEF_dom"/>
</dbReference>
<evidence type="ECO:0000256" key="1">
    <source>
        <dbReference type="ARBA" id="ARBA00012282"/>
    </source>
</evidence>
<dbReference type="AlphaFoldDB" id="A0A558BD52"/>
<dbReference type="Gene3D" id="3.30.450.40">
    <property type="match status" value="1"/>
</dbReference>
<dbReference type="SMART" id="SM00065">
    <property type="entry name" value="GAF"/>
    <property type="match status" value="1"/>
</dbReference>
<dbReference type="InterPro" id="IPR003018">
    <property type="entry name" value="GAF"/>
</dbReference>
<dbReference type="SMART" id="SM00267">
    <property type="entry name" value="GGDEF"/>
    <property type="match status" value="1"/>
</dbReference>
<dbReference type="Pfam" id="PF00563">
    <property type="entry name" value="EAL"/>
    <property type="match status" value="1"/>
</dbReference>
<accession>A0A558BD52</accession>
<name>A0A558BD52_9GAMM</name>
<evidence type="ECO:0000256" key="2">
    <source>
        <dbReference type="ARBA" id="ARBA00022636"/>
    </source>
</evidence>
<keyword evidence="2" id="KW-0973">c-di-GMP</keyword>
<dbReference type="Gene3D" id="3.30.70.270">
    <property type="match status" value="1"/>
</dbReference>
<dbReference type="SUPFAM" id="SSF55781">
    <property type="entry name" value="GAF domain-like"/>
    <property type="match status" value="1"/>
</dbReference>
<dbReference type="PANTHER" id="PTHR44757">
    <property type="entry name" value="DIGUANYLATE CYCLASE DGCP"/>
    <property type="match status" value="1"/>
</dbReference>
<organism evidence="5 6">
    <name type="scientific">Marinobacter vinifirmus</name>
    <dbReference type="NCBI Taxonomy" id="355591"/>
    <lineage>
        <taxon>Bacteria</taxon>
        <taxon>Pseudomonadati</taxon>
        <taxon>Pseudomonadota</taxon>
        <taxon>Gammaproteobacteria</taxon>
        <taxon>Pseudomonadales</taxon>
        <taxon>Marinobacteraceae</taxon>
        <taxon>Marinobacter</taxon>
    </lineage>
</organism>